<evidence type="ECO:0000313" key="5">
    <source>
        <dbReference type="Proteomes" id="UP000236729"/>
    </source>
</evidence>
<feature type="region of interest" description="Disordered" evidence="1">
    <location>
        <begin position="84"/>
        <end position="103"/>
    </location>
</feature>
<dbReference type="Proteomes" id="UP000199690">
    <property type="component" value="Unassembled WGS sequence"/>
</dbReference>
<dbReference type="Proteomes" id="UP000236729">
    <property type="component" value="Unassembled WGS sequence"/>
</dbReference>
<proteinExistence type="predicted"/>
<accession>A0A1I1TB59</accession>
<evidence type="ECO:0000313" key="4">
    <source>
        <dbReference type="Proteomes" id="UP000199690"/>
    </source>
</evidence>
<gene>
    <name evidence="2" type="ORF">SAMN02982929_06208</name>
    <name evidence="3" type="ORF">SAMN05216506_10578</name>
</gene>
<organism evidence="2 5">
    <name type="scientific">Saccharopolyspora kobensis</name>
    <dbReference type="NCBI Taxonomy" id="146035"/>
    <lineage>
        <taxon>Bacteria</taxon>
        <taxon>Bacillati</taxon>
        <taxon>Actinomycetota</taxon>
        <taxon>Actinomycetes</taxon>
        <taxon>Pseudonocardiales</taxon>
        <taxon>Pseudonocardiaceae</taxon>
        <taxon>Saccharopolyspora</taxon>
    </lineage>
</organism>
<evidence type="ECO:0000256" key="1">
    <source>
        <dbReference type="SAM" id="MobiDB-lite"/>
    </source>
</evidence>
<dbReference type="RefSeq" id="WP_093352291.1">
    <property type="nucleotide sequence ID" value="NZ_FNVB01000010.1"/>
</dbReference>
<evidence type="ECO:0000313" key="2">
    <source>
        <dbReference type="EMBL" id="SEG95490.1"/>
    </source>
</evidence>
<name>A0A1H6ECF7_9PSEU</name>
<sequence>MAGIRVDVEWLATYAREVRTAGEEIATAPQKLAAAELAPETFGELGRNAGAAESYQRLFQLLVDESRRAGEALTRAGDELREVVDFHSGGDDDGAVEIRKQGS</sequence>
<evidence type="ECO:0000313" key="3">
    <source>
        <dbReference type="EMBL" id="SFD55826.1"/>
    </source>
</evidence>
<keyword evidence="4" id="KW-1185">Reference proteome</keyword>
<reference evidence="2" key="1">
    <citation type="submission" date="2016-10" db="EMBL/GenBank/DDBJ databases">
        <authorList>
            <person name="de Groot N.N."/>
        </authorList>
    </citation>
    <scope>NUCLEOTIDE SEQUENCE [LARGE SCALE GENOMIC DNA]</scope>
    <source>
        <strain evidence="2">ATCC 20501</strain>
    </source>
</reference>
<reference evidence="4 5" key="2">
    <citation type="submission" date="2016-10" db="EMBL/GenBank/DDBJ databases">
        <authorList>
            <person name="Varghese N."/>
            <person name="Submissions S."/>
        </authorList>
    </citation>
    <scope>NUCLEOTIDE SEQUENCE [LARGE SCALE GENOMIC DNA]</scope>
    <source>
        <strain evidence="5">ATCC 20501</strain>
        <strain evidence="3 4">CGMCC 4.3529</strain>
    </source>
</reference>
<dbReference type="AlphaFoldDB" id="A0A1H6ECF7"/>
<dbReference type="SMR" id="A0A1H6ECF7"/>
<accession>A0A1H6ECF7</accession>
<dbReference type="EMBL" id="FNVB01000010">
    <property type="protein sequence ID" value="SEG95490.1"/>
    <property type="molecule type" value="Genomic_DNA"/>
</dbReference>
<dbReference type="EMBL" id="FOME01000005">
    <property type="protein sequence ID" value="SFD55826.1"/>
    <property type="molecule type" value="Genomic_DNA"/>
</dbReference>
<evidence type="ECO:0008006" key="6">
    <source>
        <dbReference type="Google" id="ProtNLM"/>
    </source>
</evidence>
<protein>
    <recommendedName>
        <fullName evidence="6">Excreted virulence factor EspC (Type VII ESX diderm)</fullName>
    </recommendedName>
</protein>